<dbReference type="PRINTS" id="PR00449">
    <property type="entry name" value="RASTRNSFRMNG"/>
</dbReference>
<dbReference type="GO" id="GO:0003924">
    <property type="term" value="F:GTPase activity"/>
    <property type="evidence" value="ECO:0007669"/>
    <property type="project" value="InterPro"/>
</dbReference>
<dbReference type="InterPro" id="IPR012337">
    <property type="entry name" value="RNaseH-like_sf"/>
</dbReference>
<dbReference type="PANTHER" id="PTHR24072">
    <property type="entry name" value="RHO FAMILY GTPASE"/>
    <property type="match status" value="1"/>
</dbReference>
<organism evidence="7 8">
    <name type="scientific">Brassica carinata</name>
    <name type="common">Ethiopian mustard</name>
    <name type="synonym">Abyssinian cabbage</name>
    <dbReference type="NCBI Taxonomy" id="52824"/>
    <lineage>
        <taxon>Eukaryota</taxon>
        <taxon>Viridiplantae</taxon>
        <taxon>Streptophyta</taxon>
        <taxon>Embryophyta</taxon>
        <taxon>Tracheophyta</taxon>
        <taxon>Spermatophyta</taxon>
        <taxon>Magnoliopsida</taxon>
        <taxon>eudicotyledons</taxon>
        <taxon>Gunneridae</taxon>
        <taxon>Pentapetalae</taxon>
        <taxon>rosids</taxon>
        <taxon>malvids</taxon>
        <taxon>Brassicales</taxon>
        <taxon>Brassicaceae</taxon>
        <taxon>Brassiceae</taxon>
        <taxon>Brassica</taxon>
    </lineage>
</organism>
<evidence type="ECO:0000256" key="4">
    <source>
        <dbReference type="ARBA" id="ARBA00023288"/>
    </source>
</evidence>
<evidence type="ECO:0000259" key="6">
    <source>
        <dbReference type="Pfam" id="PF13456"/>
    </source>
</evidence>
<dbReference type="SMART" id="SM00173">
    <property type="entry name" value="RAS"/>
    <property type="match status" value="1"/>
</dbReference>
<dbReference type="GO" id="GO:0005525">
    <property type="term" value="F:GTP binding"/>
    <property type="evidence" value="ECO:0007669"/>
    <property type="project" value="UniProtKB-KW"/>
</dbReference>
<dbReference type="InterPro" id="IPR002156">
    <property type="entry name" value="RNaseH_domain"/>
</dbReference>
<dbReference type="PROSITE" id="PS51419">
    <property type="entry name" value="RAB"/>
    <property type="match status" value="1"/>
</dbReference>
<reference evidence="7 8" key="1">
    <citation type="submission" date="2020-02" db="EMBL/GenBank/DDBJ databases">
        <authorList>
            <person name="Ma Q."/>
            <person name="Huang Y."/>
            <person name="Song X."/>
            <person name="Pei D."/>
        </authorList>
    </citation>
    <scope>NUCLEOTIDE SEQUENCE [LARGE SCALE GENOMIC DNA]</scope>
    <source>
        <strain evidence="7">Sxm20200214</strain>
        <tissue evidence="7">Leaf</tissue>
    </source>
</reference>
<keyword evidence="2" id="KW-0547">Nucleotide-binding</keyword>
<keyword evidence="3" id="KW-0342">GTP-binding</keyword>
<dbReference type="EMBL" id="JAAMPC010000008">
    <property type="protein sequence ID" value="KAG2298194.1"/>
    <property type="molecule type" value="Genomic_DNA"/>
</dbReference>
<feature type="domain" description="RNase H type-1" evidence="6">
    <location>
        <begin position="485"/>
        <end position="558"/>
    </location>
</feature>
<comment type="caution">
    <text evidence="7">The sequence shown here is derived from an EMBL/GenBank/DDBJ whole genome shotgun (WGS) entry which is preliminary data.</text>
</comment>
<keyword evidence="8" id="KW-1185">Reference proteome</keyword>
<dbReference type="Pfam" id="PF13456">
    <property type="entry name" value="RVT_3"/>
    <property type="match status" value="1"/>
</dbReference>
<dbReference type="SMART" id="SM00174">
    <property type="entry name" value="RHO"/>
    <property type="match status" value="1"/>
</dbReference>
<proteinExistence type="inferred from homology"/>
<dbReference type="InterPro" id="IPR005225">
    <property type="entry name" value="Small_GTP-bd"/>
</dbReference>
<dbReference type="Gene3D" id="3.40.50.300">
    <property type="entry name" value="P-loop containing nucleotide triphosphate hydrolases"/>
    <property type="match status" value="1"/>
</dbReference>
<dbReference type="InterPro" id="IPR036397">
    <property type="entry name" value="RNaseH_sf"/>
</dbReference>
<dbReference type="CDD" id="cd06222">
    <property type="entry name" value="RNase_H_like"/>
    <property type="match status" value="1"/>
</dbReference>
<dbReference type="NCBIfam" id="TIGR00231">
    <property type="entry name" value="small_GTP"/>
    <property type="match status" value="1"/>
</dbReference>
<sequence>MSASASRYMKCVTVGDGGVGKTCLIISYATAKPFPTDYVPTVFDIYSANVMVDGNSTNLGVWDTAGNPDVFLLAFSLVSKASFENVAKKWIPELRHYAPGVPIFLVGTKLDLRDDKEFLLENSGAVPISTSHGVELMKLVGASAYIECSAKTQTEVTMQYVNVPDPVESKARRLRVLEGETHNLMATTAASMLADALQTNNNTTSNHVFYAGLENGEPRAPTLTEPTDPAPPLALPQPKKRGRPPGRKQSTSRSVILRGMGSKKRNVQAIQNSPRVRKSYASQSRASRQTAANQSAAPSARPAIPRPRQSQAPSRGEDEEVSSPAAPVDPVNPDIDAARNYAGPSISACRHAISKWNKRFHENSQQKIKTEKLRLEAAMSNSVADEALIKKINQALKQAYNEEEEYWRQRSRTLWLALGDRNSGFFHATTRVHRGLNKFSVIENMHGEAVYEEPEILEVITDYFTALFTTSNTTPRAIVEEAIQCRALSQARAHGYHHIELRSDSQVLIRVINGRDQLKGLFGILQDIHNLTCYLSTFVFSHISRKDNVAADSLAKSALSDFFLTL</sequence>
<dbReference type="SUPFAM" id="SSF52540">
    <property type="entry name" value="P-loop containing nucleoside triphosphate hydrolases"/>
    <property type="match status" value="1"/>
</dbReference>
<dbReference type="SUPFAM" id="SSF53098">
    <property type="entry name" value="Ribonuclease H-like"/>
    <property type="match status" value="1"/>
</dbReference>
<comment type="similarity">
    <text evidence="1">Belongs to the small GTPase superfamily. Rho family.</text>
</comment>
<dbReference type="OrthoDB" id="852337at2759"/>
<dbReference type="InterPro" id="IPR003578">
    <property type="entry name" value="Small_GTPase_Rho"/>
</dbReference>
<dbReference type="InterPro" id="IPR001806">
    <property type="entry name" value="Small_GTPase"/>
</dbReference>
<dbReference type="GO" id="GO:0003676">
    <property type="term" value="F:nucleic acid binding"/>
    <property type="evidence" value="ECO:0007669"/>
    <property type="project" value="InterPro"/>
</dbReference>
<dbReference type="PROSITE" id="PS51420">
    <property type="entry name" value="RHO"/>
    <property type="match status" value="1"/>
</dbReference>
<dbReference type="Proteomes" id="UP000886595">
    <property type="component" value="Unassembled WGS sequence"/>
</dbReference>
<dbReference type="GO" id="GO:0007264">
    <property type="term" value="P:small GTPase-mediated signal transduction"/>
    <property type="evidence" value="ECO:0007669"/>
    <property type="project" value="InterPro"/>
</dbReference>
<feature type="region of interest" description="Disordered" evidence="5">
    <location>
        <begin position="214"/>
        <end position="339"/>
    </location>
</feature>
<dbReference type="GO" id="GO:0004523">
    <property type="term" value="F:RNA-DNA hybrid ribonuclease activity"/>
    <property type="evidence" value="ECO:0007669"/>
    <property type="project" value="InterPro"/>
</dbReference>
<dbReference type="InterPro" id="IPR027417">
    <property type="entry name" value="P-loop_NTPase"/>
</dbReference>
<evidence type="ECO:0000313" key="8">
    <source>
        <dbReference type="Proteomes" id="UP000886595"/>
    </source>
</evidence>
<keyword evidence="4" id="KW-0449">Lipoprotein</keyword>
<dbReference type="Pfam" id="PF00071">
    <property type="entry name" value="Ras"/>
    <property type="match status" value="1"/>
</dbReference>
<accession>A0A8X7S674</accession>
<evidence type="ECO:0000256" key="2">
    <source>
        <dbReference type="ARBA" id="ARBA00022741"/>
    </source>
</evidence>
<protein>
    <recommendedName>
        <fullName evidence="6">RNase H type-1 domain-containing protein</fullName>
    </recommendedName>
</protein>
<evidence type="ECO:0000313" key="7">
    <source>
        <dbReference type="EMBL" id="KAG2298194.1"/>
    </source>
</evidence>
<dbReference type="SMART" id="SM00175">
    <property type="entry name" value="RAB"/>
    <property type="match status" value="1"/>
</dbReference>
<gene>
    <name evidence="7" type="ORF">Bca52824_034666</name>
</gene>
<evidence type="ECO:0000256" key="5">
    <source>
        <dbReference type="SAM" id="MobiDB-lite"/>
    </source>
</evidence>
<evidence type="ECO:0000256" key="3">
    <source>
        <dbReference type="ARBA" id="ARBA00023134"/>
    </source>
</evidence>
<dbReference type="Gene3D" id="3.30.420.10">
    <property type="entry name" value="Ribonuclease H-like superfamily/Ribonuclease H"/>
    <property type="match status" value="1"/>
</dbReference>
<name>A0A8X7S674_BRACI</name>
<evidence type="ECO:0000256" key="1">
    <source>
        <dbReference type="ARBA" id="ARBA00010142"/>
    </source>
</evidence>
<dbReference type="InterPro" id="IPR044730">
    <property type="entry name" value="RNase_H-like_dom_plant"/>
</dbReference>
<dbReference type="GO" id="GO:0016020">
    <property type="term" value="C:membrane"/>
    <property type="evidence" value="ECO:0007669"/>
    <property type="project" value="UniProtKB-ARBA"/>
</dbReference>
<feature type="compositionally biased region" description="Low complexity" evidence="5">
    <location>
        <begin position="279"/>
        <end position="313"/>
    </location>
</feature>
<dbReference type="AlphaFoldDB" id="A0A8X7S674"/>